<feature type="region of interest" description="Disordered" evidence="1">
    <location>
        <begin position="31"/>
        <end position="57"/>
    </location>
</feature>
<evidence type="ECO:0000313" key="3">
    <source>
        <dbReference type="Proteomes" id="UP000092445"/>
    </source>
</evidence>
<keyword evidence="3" id="KW-1185">Reference proteome</keyword>
<evidence type="ECO:0000313" key="2">
    <source>
        <dbReference type="EnsemblMetazoa" id="GPAI041664-PA"/>
    </source>
</evidence>
<accession>A0A1B0AD03</accession>
<dbReference type="VEuPathDB" id="VectorBase:GPAI041664"/>
<evidence type="ECO:0000256" key="1">
    <source>
        <dbReference type="SAM" id="MobiDB-lite"/>
    </source>
</evidence>
<feature type="compositionally biased region" description="Basic and acidic residues" evidence="1">
    <location>
        <begin position="31"/>
        <end position="45"/>
    </location>
</feature>
<name>A0A1B0AD03_GLOPL</name>
<reference evidence="3" key="1">
    <citation type="submission" date="2014-03" db="EMBL/GenBank/DDBJ databases">
        <authorList>
            <person name="Aksoy S."/>
            <person name="Warren W."/>
            <person name="Wilson R.K."/>
        </authorList>
    </citation>
    <scope>NUCLEOTIDE SEQUENCE [LARGE SCALE GENOMIC DNA]</scope>
    <source>
        <strain evidence="3">IAEA</strain>
    </source>
</reference>
<dbReference type="Proteomes" id="UP000092445">
    <property type="component" value="Unassembled WGS sequence"/>
</dbReference>
<dbReference type="EnsemblMetazoa" id="GPAI041664-RA">
    <property type="protein sequence ID" value="GPAI041664-PA"/>
    <property type="gene ID" value="GPAI041664"/>
</dbReference>
<organism evidence="2 3">
    <name type="scientific">Glossina pallidipes</name>
    <name type="common">Tsetse fly</name>
    <dbReference type="NCBI Taxonomy" id="7398"/>
    <lineage>
        <taxon>Eukaryota</taxon>
        <taxon>Metazoa</taxon>
        <taxon>Ecdysozoa</taxon>
        <taxon>Arthropoda</taxon>
        <taxon>Hexapoda</taxon>
        <taxon>Insecta</taxon>
        <taxon>Pterygota</taxon>
        <taxon>Neoptera</taxon>
        <taxon>Endopterygota</taxon>
        <taxon>Diptera</taxon>
        <taxon>Brachycera</taxon>
        <taxon>Muscomorpha</taxon>
        <taxon>Hippoboscoidea</taxon>
        <taxon>Glossinidae</taxon>
        <taxon>Glossina</taxon>
    </lineage>
</organism>
<sequence length="211" mass="24293">MYSRPFEKEQMHAEKTSLPVLVPEDFYSNSRELHSEKLDKETSEKRRVKGRNPPVIGVRKTFTGDGDGAGMESSFKCKKNSYIQKNELMPHAKEKYAMHLRNSARAKRGTHVDASVAREKKLSWNTQVTWPLEKSSFILCECFLLSNAGLRRFDAVAHLFIALFPFGEKQNKTNLRFERCSQGVYGFLTCQVSFSYSSTRHLLEKNRLTTD</sequence>
<proteinExistence type="predicted"/>
<protein>
    <submittedName>
        <fullName evidence="2">Uncharacterized protein</fullName>
    </submittedName>
</protein>
<dbReference type="AlphaFoldDB" id="A0A1B0AD03"/>
<reference evidence="2" key="2">
    <citation type="submission" date="2020-05" db="UniProtKB">
        <authorList>
            <consortium name="EnsemblMetazoa"/>
        </authorList>
    </citation>
    <scope>IDENTIFICATION</scope>
    <source>
        <strain evidence="2">IAEA</strain>
    </source>
</reference>